<dbReference type="PANTHER" id="PTHR36712:SF2">
    <property type="entry name" value="GENOME ASSEMBLY, CHROMOSOME: A06"/>
    <property type="match status" value="1"/>
</dbReference>
<keyword evidence="1" id="KW-1133">Transmembrane helix</keyword>
<dbReference type="EMBL" id="LR031569">
    <property type="protein sequence ID" value="VDC65741.1"/>
    <property type="molecule type" value="Genomic_DNA"/>
</dbReference>
<keyword evidence="1" id="KW-0472">Membrane</keyword>
<dbReference type="PANTHER" id="PTHR36712">
    <property type="entry name" value="TRANSMEMBRANE PROTEIN"/>
    <property type="match status" value="1"/>
</dbReference>
<proteinExistence type="predicted"/>
<gene>
    <name evidence="2" type="ORF">BRAA06T24281Z</name>
</gene>
<keyword evidence="1" id="KW-0812">Transmembrane</keyword>
<protein>
    <recommendedName>
        <fullName evidence="3">Transmembrane protein</fullName>
    </recommendedName>
</protein>
<evidence type="ECO:0000256" key="1">
    <source>
        <dbReference type="SAM" id="Phobius"/>
    </source>
</evidence>
<sequence>MMILDVCNEILKIQKLRRVVSYAGFYSFTAALTFFYTNNTTRAGFSRGDQFYASYPAGTELLTDTAKLYKAALGNCYESEDWGPVEFRIMAKHFERQGKSPYVYHSVCFLNLSMVLTWLLNLVYIVRTMLCFDFLVCHVLIEMVV</sequence>
<name>A0A3P5YYB6_BRACM</name>
<evidence type="ECO:0000313" key="2">
    <source>
        <dbReference type="EMBL" id="VDC65741.1"/>
    </source>
</evidence>
<organism evidence="2">
    <name type="scientific">Brassica campestris</name>
    <name type="common">Field mustard</name>
    <dbReference type="NCBI Taxonomy" id="3711"/>
    <lineage>
        <taxon>Eukaryota</taxon>
        <taxon>Viridiplantae</taxon>
        <taxon>Streptophyta</taxon>
        <taxon>Embryophyta</taxon>
        <taxon>Tracheophyta</taxon>
        <taxon>Spermatophyta</taxon>
        <taxon>Magnoliopsida</taxon>
        <taxon>eudicotyledons</taxon>
        <taxon>Gunneridae</taxon>
        <taxon>Pentapetalae</taxon>
        <taxon>rosids</taxon>
        <taxon>malvids</taxon>
        <taxon>Brassicales</taxon>
        <taxon>Brassicaceae</taxon>
        <taxon>Brassiceae</taxon>
        <taxon>Brassica</taxon>
    </lineage>
</organism>
<dbReference type="AlphaFoldDB" id="A0A3P5YYB6"/>
<evidence type="ECO:0008006" key="3">
    <source>
        <dbReference type="Google" id="ProtNLM"/>
    </source>
</evidence>
<feature type="transmembrane region" description="Helical" evidence="1">
    <location>
        <begin position="19"/>
        <end position="37"/>
    </location>
</feature>
<accession>A0A3P5YYB6</accession>
<feature type="transmembrane region" description="Helical" evidence="1">
    <location>
        <begin position="102"/>
        <end position="126"/>
    </location>
</feature>
<reference evidence="2" key="1">
    <citation type="submission" date="2018-11" db="EMBL/GenBank/DDBJ databases">
        <authorList>
            <consortium name="Genoscope - CEA"/>
            <person name="William W."/>
        </authorList>
    </citation>
    <scope>NUCLEOTIDE SEQUENCE</scope>
</reference>